<dbReference type="PANTHER" id="PTHR46844">
    <property type="entry name" value="SLR5058 PROTEIN"/>
    <property type="match status" value="1"/>
</dbReference>
<dbReference type="PROSITE" id="PS50837">
    <property type="entry name" value="NACHT"/>
    <property type="match status" value="1"/>
</dbReference>
<evidence type="ECO:0000313" key="2">
    <source>
        <dbReference type="EMBL" id="MFB2878652.1"/>
    </source>
</evidence>
<dbReference type="SMART" id="SM00382">
    <property type="entry name" value="AAA"/>
    <property type="match status" value="1"/>
</dbReference>
<dbReference type="InterPro" id="IPR007111">
    <property type="entry name" value="NACHT_NTPase"/>
</dbReference>
<dbReference type="RefSeq" id="WP_413271716.1">
    <property type="nucleotide sequence ID" value="NZ_JBHFNQ010000131.1"/>
</dbReference>
<protein>
    <submittedName>
        <fullName evidence="2">NACHT domain-containing protein</fullName>
    </submittedName>
</protein>
<dbReference type="SUPFAM" id="SSF52540">
    <property type="entry name" value="P-loop containing nucleoside triphosphate hydrolases"/>
    <property type="match status" value="1"/>
</dbReference>
<dbReference type="Gene3D" id="3.40.50.300">
    <property type="entry name" value="P-loop containing nucleotide triphosphate hydrolases"/>
    <property type="match status" value="1"/>
</dbReference>
<organism evidence="2 3">
    <name type="scientific">Floridaenema aerugineum BLCC-F46</name>
    <dbReference type="NCBI Taxonomy" id="3153654"/>
    <lineage>
        <taxon>Bacteria</taxon>
        <taxon>Bacillati</taxon>
        <taxon>Cyanobacteriota</taxon>
        <taxon>Cyanophyceae</taxon>
        <taxon>Oscillatoriophycideae</taxon>
        <taxon>Aerosakkonematales</taxon>
        <taxon>Aerosakkonemataceae</taxon>
        <taxon>Floridanema</taxon>
        <taxon>Floridanema aerugineum</taxon>
    </lineage>
</organism>
<evidence type="ECO:0000313" key="3">
    <source>
        <dbReference type="Proteomes" id="UP001576774"/>
    </source>
</evidence>
<feature type="domain" description="NACHT" evidence="1">
    <location>
        <begin position="62"/>
        <end position="190"/>
    </location>
</feature>
<name>A0ABV4X890_9CYAN</name>
<dbReference type="Proteomes" id="UP001576774">
    <property type="component" value="Unassembled WGS sequence"/>
</dbReference>
<dbReference type="Pfam" id="PF05729">
    <property type="entry name" value="NACHT"/>
    <property type="match status" value="1"/>
</dbReference>
<dbReference type="CDD" id="cd00267">
    <property type="entry name" value="ABC_ATPase"/>
    <property type="match status" value="1"/>
</dbReference>
<reference evidence="2 3" key="1">
    <citation type="submission" date="2024-09" db="EMBL/GenBank/DDBJ databases">
        <title>Floridaenema gen nov. (Aerosakkonemataceae, Aerosakkonematales ord. nov., Cyanobacteria) from benthic tropical and subtropical fresh waters, with the description of four new species.</title>
        <authorList>
            <person name="Moretto J.A."/>
            <person name="Berthold D.E."/>
            <person name="Lefler F.W."/>
            <person name="Huang I.-S."/>
            <person name="Laughinghouse H. IV."/>
        </authorList>
    </citation>
    <scope>NUCLEOTIDE SEQUENCE [LARGE SCALE GENOMIC DNA]</scope>
    <source>
        <strain evidence="2 3">BLCC-F46</strain>
    </source>
</reference>
<sequence length="408" mass="47514">MQLTNAVKEPLTLVERKEQQRRSGILPIEQVHQLKQEVITRIYQHDEFLNDVIAQQSVGKNKHIAIVGEPGAGKTTLLDRIATYIQKNTEDLPICISLASLQGRTLKNYILEEWLPEAISLTYPDVFVETFHETSLQKLQKRLRQGGVWLLLDGVDEIGESSPAKALERIQNQLSDWLGKVRVVLTCRTNVWDAQTNNPLTGFETYKTQKFSQGDVRRFIKQWFGFAKKPQLGKVLREKLNQPQSDRIRQLVENPLRLALLCQVFYRDEQAELPETKAGLYELFVRYFYEWKPTLSSVDWTTQLELKEELHQALGRLSIAGLDSDARFRLPESLIKKELDDRLFKLAWELGWLNLVDREAKTDEPVYAFFHPTFQEYFAAQNIDDWHYFLNHVPENPDQGNYRIFAPE</sequence>
<dbReference type="CDD" id="cd00009">
    <property type="entry name" value="AAA"/>
    <property type="match status" value="1"/>
</dbReference>
<accession>A0ABV4X890</accession>
<dbReference type="InterPro" id="IPR027417">
    <property type="entry name" value="P-loop_NTPase"/>
</dbReference>
<evidence type="ECO:0000259" key="1">
    <source>
        <dbReference type="PROSITE" id="PS50837"/>
    </source>
</evidence>
<dbReference type="PANTHER" id="PTHR46844:SF1">
    <property type="entry name" value="SLR5058 PROTEIN"/>
    <property type="match status" value="1"/>
</dbReference>
<dbReference type="EMBL" id="JBHFNQ010000131">
    <property type="protein sequence ID" value="MFB2878652.1"/>
    <property type="molecule type" value="Genomic_DNA"/>
</dbReference>
<keyword evidence="3" id="KW-1185">Reference proteome</keyword>
<comment type="caution">
    <text evidence="2">The sequence shown here is derived from an EMBL/GenBank/DDBJ whole genome shotgun (WGS) entry which is preliminary data.</text>
</comment>
<proteinExistence type="predicted"/>
<gene>
    <name evidence="2" type="ORF">ACE1CC_17520</name>
</gene>
<dbReference type="InterPro" id="IPR003593">
    <property type="entry name" value="AAA+_ATPase"/>
</dbReference>